<protein>
    <recommendedName>
        <fullName evidence="7">Phosphatidylglycerol--prolipoprotein diacylglyceryl transferase</fullName>
        <ecNumber evidence="7">2.5.1.145</ecNumber>
    </recommendedName>
</protein>
<dbReference type="HAMAP" id="MF_01147">
    <property type="entry name" value="Lgt"/>
    <property type="match status" value="1"/>
</dbReference>
<reference evidence="8 9" key="1">
    <citation type="submission" date="2020-09" db="EMBL/GenBank/DDBJ databases">
        <title>Roseomonas.</title>
        <authorList>
            <person name="Zhu W."/>
        </authorList>
    </citation>
    <scope>NUCLEOTIDE SEQUENCE [LARGE SCALE GENOMIC DNA]</scope>
    <source>
        <strain evidence="8 9">573</strain>
    </source>
</reference>
<keyword evidence="5 7" id="KW-1133">Transmembrane helix</keyword>
<comment type="pathway">
    <text evidence="7">Protein modification; lipoprotein biosynthesis (diacylglyceryl transfer).</text>
</comment>
<keyword evidence="3 7" id="KW-0808">Transferase</keyword>
<dbReference type="GO" id="GO:0016740">
    <property type="term" value="F:transferase activity"/>
    <property type="evidence" value="ECO:0007669"/>
    <property type="project" value="UniProtKB-KW"/>
</dbReference>
<dbReference type="InterPro" id="IPR001640">
    <property type="entry name" value="Lgt"/>
</dbReference>
<gene>
    <name evidence="7" type="primary">lgt</name>
    <name evidence="8" type="ORF">IAI61_00185</name>
</gene>
<proteinExistence type="inferred from homology"/>
<evidence type="ECO:0000256" key="3">
    <source>
        <dbReference type="ARBA" id="ARBA00022679"/>
    </source>
</evidence>
<evidence type="ECO:0000256" key="2">
    <source>
        <dbReference type="ARBA" id="ARBA00022475"/>
    </source>
</evidence>
<dbReference type="NCBIfam" id="TIGR00544">
    <property type="entry name" value="lgt"/>
    <property type="match status" value="1"/>
</dbReference>
<dbReference type="PANTHER" id="PTHR30589:SF0">
    <property type="entry name" value="PHOSPHATIDYLGLYCEROL--PROLIPOPROTEIN DIACYLGLYCERYL TRANSFERASE"/>
    <property type="match status" value="1"/>
</dbReference>
<dbReference type="EMBL" id="JACTNG010000001">
    <property type="protein sequence ID" value="MBO1077427.1"/>
    <property type="molecule type" value="Genomic_DNA"/>
</dbReference>
<feature type="transmembrane region" description="Helical" evidence="7">
    <location>
        <begin position="20"/>
        <end position="39"/>
    </location>
</feature>
<comment type="catalytic activity">
    <reaction evidence="7">
        <text>L-cysteinyl-[prolipoprotein] + a 1,2-diacyl-sn-glycero-3-phospho-(1'-sn-glycerol) = an S-1,2-diacyl-sn-glyceryl-L-cysteinyl-[prolipoprotein] + sn-glycerol 1-phosphate + H(+)</text>
        <dbReference type="Rhea" id="RHEA:56712"/>
        <dbReference type="Rhea" id="RHEA-COMP:14679"/>
        <dbReference type="Rhea" id="RHEA-COMP:14680"/>
        <dbReference type="ChEBI" id="CHEBI:15378"/>
        <dbReference type="ChEBI" id="CHEBI:29950"/>
        <dbReference type="ChEBI" id="CHEBI:57685"/>
        <dbReference type="ChEBI" id="CHEBI:64716"/>
        <dbReference type="ChEBI" id="CHEBI:140658"/>
        <dbReference type="EC" id="2.5.1.145"/>
    </reaction>
</comment>
<feature type="binding site" evidence="7">
    <location>
        <position position="142"/>
    </location>
    <ligand>
        <name>a 1,2-diacyl-sn-glycero-3-phospho-(1'-sn-glycerol)</name>
        <dbReference type="ChEBI" id="CHEBI:64716"/>
    </ligand>
</feature>
<dbReference type="EC" id="2.5.1.145" evidence="7"/>
<name>A0ABS3KJ19_9PROT</name>
<keyword evidence="9" id="KW-1185">Reference proteome</keyword>
<accession>A0ABS3KJ19</accession>
<evidence type="ECO:0000256" key="1">
    <source>
        <dbReference type="ARBA" id="ARBA00007150"/>
    </source>
</evidence>
<evidence type="ECO:0000256" key="7">
    <source>
        <dbReference type="HAMAP-Rule" id="MF_01147"/>
    </source>
</evidence>
<comment type="similarity">
    <text evidence="1 7">Belongs to the Lgt family.</text>
</comment>
<evidence type="ECO:0000256" key="5">
    <source>
        <dbReference type="ARBA" id="ARBA00022989"/>
    </source>
</evidence>
<evidence type="ECO:0000256" key="6">
    <source>
        <dbReference type="ARBA" id="ARBA00023136"/>
    </source>
</evidence>
<dbReference type="PANTHER" id="PTHR30589">
    <property type="entry name" value="PROLIPOPROTEIN DIACYLGLYCERYL TRANSFERASE"/>
    <property type="match status" value="1"/>
</dbReference>
<organism evidence="8 9">
    <name type="scientific">Roseomonas haemaphysalidis</name>
    <dbReference type="NCBI Taxonomy" id="2768162"/>
    <lineage>
        <taxon>Bacteria</taxon>
        <taxon>Pseudomonadati</taxon>
        <taxon>Pseudomonadota</taxon>
        <taxon>Alphaproteobacteria</taxon>
        <taxon>Acetobacterales</taxon>
        <taxon>Roseomonadaceae</taxon>
        <taxon>Roseomonas</taxon>
    </lineage>
</organism>
<comment type="function">
    <text evidence="7">Catalyzes the transfer of the diacylglyceryl group from phosphatidylglycerol to the sulfhydryl group of the N-terminal cysteine of a prolipoprotein, the first step in the formation of mature lipoproteins.</text>
</comment>
<evidence type="ECO:0000256" key="4">
    <source>
        <dbReference type="ARBA" id="ARBA00022692"/>
    </source>
</evidence>
<feature type="transmembrane region" description="Helical" evidence="7">
    <location>
        <begin position="59"/>
        <end position="81"/>
    </location>
</feature>
<keyword evidence="4 7" id="KW-0812">Transmembrane</keyword>
<evidence type="ECO:0000313" key="8">
    <source>
        <dbReference type="EMBL" id="MBO1077427.1"/>
    </source>
</evidence>
<feature type="transmembrane region" description="Helical" evidence="7">
    <location>
        <begin position="93"/>
        <end position="114"/>
    </location>
</feature>
<feature type="transmembrane region" description="Helical" evidence="7">
    <location>
        <begin position="126"/>
        <end position="147"/>
    </location>
</feature>
<evidence type="ECO:0000313" key="9">
    <source>
        <dbReference type="Proteomes" id="UP001518989"/>
    </source>
</evidence>
<comment type="subcellular location">
    <subcellularLocation>
        <location evidence="7">Cell membrane</location>
        <topology evidence="7">Multi-pass membrane protein</topology>
    </subcellularLocation>
</comment>
<keyword evidence="2 7" id="KW-1003">Cell membrane</keyword>
<keyword evidence="6 7" id="KW-0472">Membrane</keyword>
<dbReference type="Proteomes" id="UP001518989">
    <property type="component" value="Unassembled WGS sequence"/>
</dbReference>
<feature type="transmembrane region" description="Helical" evidence="7">
    <location>
        <begin position="177"/>
        <end position="197"/>
    </location>
</feature>
<feature type="transmembrane region" description="Helical" evidence="7">
    <location>
        <begin position="204"/>
        <end position="222"/>
    </location>
</feature>
<dbReference type="PROSITE" id="PS01311">
    <property type="entry name" value="LGT"/>
    <property type="match status" value="1"/>
</dbReference>
<comment type="caution">
    <text evidence="8">The sequence shown here is derived from an EMBL/GenBank/DDBJ whole genome shotgun (WGS) entry which is preliminary data.</text>
</comment>
<dbReference type="Pfam" id="PF01790">
    <property type="entry name" value="LGT"/>
    <property type="match status" value="1"/>
</dbReference>
<sequence>MLPVIAFPNIDPVLVQFGPLAIRWYALAYIAGIVIGWQWMKRLVRLGPAVATREQVDDFVTWAVLGVILGGRLGYTLFYGFERYLHAPWEILYVWQGGMSFHGGAAGVILAIILYCRQQKISILGFGDRICAVVPVGLFFGRLANFINGELWGRVSDVPWAMVFPNGGPLPRHPSQLYQALMEGLILLVIVQMLISIPAIRARLGFTAGAFLAGYGVARMVGELFRQPDAQLGFLFAGVTMGQLLSVPMVLVGLWLMLRAKPVAAV</sequence>
<feature type="transmembrane region" description="Helical" evidence="7">
    <location>
        <begin position="234"/>
        <end position="258"/>
    </location>
</feature>
<dbReference type="RefSeq" id="WP_207414870.1">
    <property type="nucleotide sequence ID" value="NZ_CP061177.1"/>
</dbReference>